<dbReference type="EMBL" id="QGKY02001015">
    <property type="protein sequence ID" value="KAF2575035.1"/>
    <property type="molecule type" value="Genomic_DNA"/>
</dbReference>
<proteinExistence type="predicted"/>
<feature type="region of interest" description="Disordered" evidence="1">
    <location>
        <begin position="311"/>
        <end position="361"/>
    </location>
</feature>
<sequence>MVAPLILVRDNNGDLHDQGAAIPEPDATTTVVKEEKLQGGDFEVESLMSFGWSHWCRSTPTTEHRSTYTNQNRSTEVPEHRSTTPTESTASCNAVKTLTHEEFAAKHPHPPSPDNVRIDRHTNNNVDRHTEASIDRYPSPHIDRRAPITYRVLMPKIDVARLNAVMPKPKPSEQPPEPIRTPSDDGDDPMEEDRVSTGRTIRRRKEKVAKHLKRGANEKEKENFQNRVFRIPLHKPFEEAYYSHRLWMFQNTHIRPALTMSESIDIPTATSIDTQKLISIDTHHLLSIDEPLSPTVVQMPKIDVARLNALRRKLKPSEQPPKPIRTPSDDGDYPMEEDRVSTGRTLRRRKEKVAKHLKRGANEKEKENFQKRVFRIPLHKPFEEAYYSHRFWADEHHHESFAVETVTYTPGADKLQDSFTDEELLNMQKRDNTDQFKAEAAWERTRFSQSIDTLHQQSIDKCPQQSIDINNTTSIDNHSIPKTTVSEKDKLDNQKFYWEEKDEYGVYKDDREFSRDLDGHTIPVHNKDIRRLLERASRDEPAYICLPEHASQFTQTKLAPEIYTKDEINEMFYGVCSELDRNKEVFQMKLDGVYYPLNDSISWLTTCMEEMKQDIARIQNATDTVRPQSIDIRQSPLLDIHHHASIDNRLATSIDTNPPCPHTIKSQPDFHTREEIDQLVEGIYRTLETTEERLDGRCDDIYFPMNLTISALTSKVEAIKGELVEIHSYIARRPEASISIDRRIKKSIDTNHSASIDIDTNRGKLVPKTTSDMSNPSYHGKEISADTYAALTRNQFNLESLGHKKKKEDISTDTNMSTSIDISSPASTDNNVLESVDIYSGLDVGQKEVDMTWWQPPLRLDSWKHVQS</sequence>
<evidence type="ECO:0000313" key="2">
    <source>
        <dbReference type="EMBL" id="KAF2575035.1"/>
    </source>
</evidence>
<feature type="compositionally biased region" description="Basic residues" evidence="1">
    <location>
        <begin position="200"/>
        <end position="214"/>
    </location>
</feature>
<comment type="caution">
    <text evidence="2">The sequence shown here is derived from an EMBL/GenBank/DDBJ whole genome shotgun (WGS) entry which is preliminary data.</text>
</comment>
<reference evidence="2" key="1">
    <citation type="submission" date="2019-12" db="EMBL/GenBank/DDBJ databases">
        <title>Genome sequencing and annotation of Brassica cretica.</title>
        <authorList>
            <person name="Studholme D.J."/>
            <person name="Sarris P.F."/>
        </authorList>
    </citation>
    <scope>NUCLEOTIDE SEQUENCE</scope>
    <source>
        <strain evidence="2">PFS-102/07</strain>
        <tissue evidence="2">Leaf</tissue>
    </source>
</reference>
<feature type="compositionally biased region" description="Basic residues" evidence="1">
    <location>
        <begin position="345"/>
        <end position="359"/>
    </location>
</feature>
<dbReference type="AlphaFoldDB" id="A0A8S9IZ09"/>
<protein>
    <submittedName>
        <fullName evidence="2">Uncharacterized protein</fullName>
    </submittedName>
</protein>
<evidence type="ECO:0000256" key="1">
    <source>
        <dbReference type="SAM" id="MobiDB-lite"/>
    </source>
</evidence>
<feature type="compositionally biased region" description="Basic and acidic residues" evidence="1">
    <location>
        <begin position="116"/>
        <end position="134"/>
    </location>
</feature>
<name>A0A8S9IZ09_BRACR</name>
<feature type="region of interest" description="Disordered" evidence="1">
    <location>
        <begin position="809"/>
        <end position="828"/>
    </location>
</feature>
<feature type="region of interest" description="Disordered" evidence="1">
    <location>
        <begin position="166"/>
        <end position="219"/>
    </location>
</feature>
<feature type="compositionally biased region" description="Polar residues" evidence="1">
    <location>
        <begin position="60"/>
        <end position="75"/>
    </location>
</feature>
<feature type="compositionally biased region" description="Polar residues" evidence="1">
    <location>
        <begin position="812"/>
        <end position="828"/>
    </location>
</feature>
<feature type="compositionally biased region" description="Pro residues" evidence="1">
    <location>
        <begin position="168"/>
        <end position="179"/>
    </location>
</feature>
<feature type="region of interest" description="Disordered" evidence="1">
    <location>
        <begin position="104"/>
        <end position="141"/>
    </location>
</feature>
<gene>
    <name evidence="2" type="ORF">F2Q70_00002759</name>
</gene>
<feature type="region of interest" description="Disordered" evidence="1">
    <location>
        <begin position="60"/>
        <end position="90"/>
    </location>
</feature>
<accession>A0A8S9IZ09</accession>
<organism evidence="2">
    <name type="scientific">Brassica cretica</name>
    <name type="common">Mustard</name>
    <dbReference type="NCBI Taxonomy" id="69181"/>
    <lineage>
        <taxon>Eukaryota</taxon>
        <taxon>Viridiplantae</taxon>
        <taxon>Streptophyta</taxon>
        <taxon>Embryophyta</taxon>
        <taxon>Tracheophyta</taxon>
        <taxon>Spermatophyta</taxon>
        <taxon>Magnoliopsida</taxon>
        <taxon>eudicotyledons</taxon>
        <taxon>Gunneridae</taxon>
        <taxon>Pentapetalae</taxon>
        <taxon>rosids</taxon>
        <taxon>malvids</taxon>
        <taxon>Brassicales</taxon>
        <taxon>Brassicaceae</taxon>
        <taxon>Brassiceae</taxon>
        <taxon>Brassica</taxon>
    </lineage>
</organism>